<proteinExistence type="inferred from homology"/>
<evidence type="ECO:0000256" key="6">
    <source>
        <dbReference type="PROSITE-ProRule" id="PRU00282"/>
    </source>
</evidence>
<comment type="similarity">
    <text evidence="7">Belongs to the mitochondrial carrier (TC 2.A.29) family.</text>
</comment>
<evidence type="ECO:0008006" key="11">
    <source>
        <dbReference type="Google" id="ProtNLM"/>
    </source>
</evidence>
<dbReference type="Pfam" id="PF00153">
    <property type="entry name" value="Mito_carr"/>
    <property type="match status" value="3"/>
</dbReference>
<feature type="region of interest" description="Disordered" evidence="8">
    <location>
        <begin position="186"/>
        <end position="212"/>
    </location>
</feature>
<dbReference type="AlphaFoldDB" id="A0A6G0XNW9"/>
<feature type="region of interest" description="Disordered" evidence="8">
    <location>
        <begin position="1"/>
        <end position="23"/>
    </location>
</feature>
<evidence type="ECO:0000256" key="7">
    <source>
        <dbReference type="RuleBase" id="RU000488"/>
    </source>
</evidence>
<feature type="repeat" description="Solcar" evidence="6">
    <location>
        <begin position="440"/>
        <end position="528"/>
    </location>
</feature>
<keyword evidence="2 7" id="KW-0813">Transport</keyword>
<dbReference type="GO" id="GO:0016020">
    <property type="term" value="C:membrane"/>
    <property type="evidence" value="ECO:0007669"/>
    <property type="project" value="UniProtKB-SubCell"/>
</dbReference>
<comment type="subcellular location">
    <subcellularLocation>
        <location evidence="1">Membrane</location>
        <topology evidence="1">Multi-pass membrane protein</topology>
    </subcellularLocation>
</comment>
<feature type="repeat" description="Solcar" evidence="6">
    <location>
        <begin position="220"/>
        <end position="307"/>
    </location>
</feature>
<dbReference type="InterPro" id="IPR002067">
    <property type="entry name" value="MCP"/>
</dbReference>
<sequence length="534" mass="59307">MGAAHGGAVRAEPTPDVDSANDLLRKDAPTSADEAAPGLCSDMEQDYSISWTIEHLHLYNPDFQLTPEVISLLRRFFEQLDPDNRGVISSAVLVEKIRQVDPTELHFTTDQLNQLNIEKLRRRASTGENDIEPDDVTFDEFCALVMRWKEISPVGVQMVYTTWVKEMGAVEFGLVNETDGVFILQLPPSPSDTTTDTSGNPPPAKSSTSTSPFTLFGATSTELRSFLAGGAAGIIAKSILSPIDRVKLLFQVSDHLRFTLRNALSMGVDIAQRDGFLALFRGNTLNLVRVFMSAGIQHSTFDIARRRFHDYNQSQHDRHTPSAPYIKTLSNMQLLLSGSIAGCVSTIVTYPVDVVRTRYMVQQGKIKYNNVLDAVACMYRAEGLRSFNRGLSVNLVGIVPYTGIGFSLNERFKQAMLEFQHKYFAPEDASVETYQLSPFSKFMCSYLAGAIAQTVTYPLDTIRRRIQTDGYVTGASDGRKYINMRTTCRIILEQEGLRGFYKGASVTWLRGPLASGISLTAYDLLKEILGVEKI</sequence>
<keyword evidence="4" id="KW-0677">Repeat</keyword>
<evidence type="ECO:0000313" key="9">
    <source>
        <dbReference type="EMBL" id="KAF0742192.1"/>
    </source>
</evidence>
<dbReference type="SUPFAM" id="SSF47473">
    <property type="entry name" value="EF-hand"/>
    <property type="match status" value="1"/>
</dbReference>
<evidence type="ECO:0000256" key="3">
    <source>
        <dbReference type="ARBA" id="ARBA00022692"/>
    </source>
</evidence>
<keyword evidence="5 6" id="KW-0472">Membrane</keyword>
<dbReference type="InterPro" id="IPR023395">
    <property type="entry name" value="MCP_dom_sf"/>
</dbReference>
<reference evidence="9 10" key="1">
    <citation type="submission" date="2019-07" db="EMBL/GenBank/DDBJ databases">
        <title>Genomics analysis of Aphanomyces spp. identifies a new class of oomycete effector associated with host adaptation.</title>
        <authorList>
            <person name="Gaulin E."/>
        </authorList>
    </citation>
    <scope>NUCLEOTIDE SEQUENCE [LARGE SCALE GENOMIC DNA]</scope>
    <source>
        <strain evidence="9 10">ATCC 201684</strain>
    </source>
</reference>
<evidence type="ECO:0000256" key="4">
    <source>
        <dbReference type="ARBA" id="ARBA00022737"/>
    </source>
</evidence>
<evidence type="ECO:0000256" key="8">
    <source>
        <dbReference type="SAM" id="MobiDB-lite"/>
    </source>
</evidence>
<keyword evidence="10" id="KW-1185">Reference proteome</keyword>
<feature type="repeat" description="Solcar" evidence="6">
    <location>
        <begin position="329"/>
        <end position="415"/>
    </location>
</feature>
<dbReference type="Proteomes" id="UP000481153">
    <property type="component" value="Unassembled WGS sequence"/>
</dbReference>
<dbReference type="InterPro" id="IPR011992">
    <property type="entry name" value="EF-hand-dom_pair"/>
</dbReference>
<dbReference type="PRINTS" id="PR00926">
    <property type="entry name" value="MITOCARRIER"/>
</dbReference>
<organism evidence="9 10">
    <name type="scientific">Aphanomyces euteiches</name>
    <dbReference type="NCBI Taxonomy" id="100861"/>
    <lineage>
        <taxon>Eukaryota</taxon>
        <taxon>Sar</taxon>
        <taxon>Stramenopiles</taxon>
        <taxon>Oomycota</taxon>
        <taxon>Saprolegniomycetes</taxon>
        <taxon>Saprolegniales</taxon>
        <taxon>Verrucalvaceae</taxon>
        <taxon>Aphanomyces</taxon>
    </lineage>
</organism>
<gene>
    <name evidence="9" type="ORF">Ae201684_002859</name>
</gene>
<dbReference type="VEuPathDB" id="FungiDB:AeMF1_000766"/>
<comment type="caution">
    <text evidence="9">The sequence shown here is derived from an EMBL/GenBank/DDBJ whole genome shotgun (WGS) entry which is preliminary data.</text>
</comment>
<dbReference type="SUPFAM" id="SSF103506">
    <property type="entry name" value="Mitochondrial carrier"/>
    <property type="match status" value="1"/>
</dbReference>
<accession>A0A6G0XNW9</accession>
<protein>
    <recommendedName>
        <fullName evidence="11">Calmodulin</fullName>
    </recommendedName>
</protein>
<dbReference type="EMBL" id="VJMJ01000030">
    <property type="protein sequence ID" value="KAF0742192.1"/>
    <property type="molecule type" value="Genomic_DNA"/>
</dbReference>
<evidence type="ECO:0000256" key="1">
    <source>
        <dbReference type="ARBA" id="ARBA00004141"/>
    </source>
</evidence>
<keyword evidence="3 6" id="KW-0812">Transmembrane</keyword>
<dbReference type="PANTHER" id="PTHR24089">
    <property type="entry name" value="SOLUTE CARRIER FAMILY 25"/>
    <property type="match status" value="1"/>
</dbReference>
<dbReference type="Gene3D" id="1.50.40.10">
    <property type="entry name" value="Mitochondrial carrier domain"/>
    <property type="match status" value="1"/>
</dbReference>
<evidence type="ECO:0000256" key="5">
    <source>
        <dbReference type="ARBA" id="ARBA00023136"/>
    </source>
</evidence>
<name>A0A6G0XNW9_9STRA</name>
<dbReference type="PROSITE" id="PS50920">
    <property type="entry name" value="SOLCAR"/>
    <property type="match status" value="3"/>
</dbReference>
<evidence type="ECO:0000313" key="10">
    <source>
        <dbReference type="Proteomes" id="UP000481153"/>
    </source>
</evidence>
<feature type="compositionally biased region" description="Low complexity" evidence="8">
    <location>
        <begin position="191"/>
        <end position="212"/>
    </location>
</feature>
<evidence type="ECO:0000256" key="2">
    <source>
        <dbReference type="ARBA" id="ARBA00022448"/>
    </source>
</evidence>
<dbReference type="InterPro" id="IPR018108">
    <property type="entry name" value="MCP_transmembrane"/>
</dbReference>
<dbReference type="GO" id="GO:0055085">
    <property type="term" value="P:transmembrane transport"/>
    <property type="evidence" value="ECO:0007669"/>
    <property type="project" value="InterPro"/>
</dbReference>